<dbReference type="EC" id="2.5.1.87" evidence="4"/>
<accession>A0A2J7ZTG3</accession>
<evidence type="ECO:0000256" key="1">
    <source>
        <dbReference type="ARBA" id="ARBA00001946"/>
    </source>
</evidence>
<dbReference type="GO" id="GO:0045547">
    <property type="term" value="F:ditrans,polycis-polyprenyl diphosphate synthase [(2E,6E)-farnesyl diphosphate specific] activity"/>
    <property type="evidence" value="ECO:0007669"/>
    <property type="project" value="UniProtKB-EC"/>
</dbReference>
<dbReference type="PANTHER" id="PTHR21528:SF0">
    <property type="entry name" value="DEHYDRODOLICHYL DIPHOSPHATE SYNTHASE COMPLEX SUBUNIT NUS1"/>
    <property type="match status" value="1"/>
</dbReference>
<name>A0A2J7ZTG3_9CHLO</name>
<dbReference type="AlphaFoldDB" id="A0A2J7ZTG3"/>
<keyword evidence="5" id="KW-0808">Transferase</keyword>
<evidence type="ECO:0000256" key="8">
    <source>
        <dbReference type="SAM" id="MobiDB-lite"/>
    </source>
</evidence>
<comment type="pathway">
    <text evidence="2">Protein modification; protein glycosylation.</text>
</comment>
<dbReference type="GO" id="GO:1904423">
    <property type="term" value="C:dehydrodolichyl diphosphate synthase complex"/>
    <property type="evidence" value="ECO:0007669"/>
    <property type="project" value="InterPro"/>
</dbReference>
<evidence type="ECO:0000313" key="10">
    <source>
        <dbReference type="EMBL" id="PNH03563.1"/>
    </source>
</evidence>
<reference evidence="10 11" key="1">
    <citation type="journal article" date="2017" name="Mol. Biol. Evol.">
        <title>The 4-celled Tetrabaena socialis nuclear genome reveals the essential components for genetic control of cell number at the origin of multicellularity in the volvocine lineage.</title>
        <authorList>
            <person name="Featherston J."/>
            <person name="Arakaki Y."/>
            <person name="Hanschen E.R."/>
            <person name="Ferris P.J."/>
            <person name="Michod R.E."/>
            <person name="Olson B.J.S.C."/>
            <person name="Nozaki H."/>
            <person name="Durand P.M."/>
        </authorList>
    </citation>
    <scope>NUCLEOTIDE SEQUENCE [LARGE SCALE GENOMIC DNA]</scope>
    <source>
        <strain evidence="10 11">NIES-571</strain>
    </source>
</reference>
<keyword evidence="9" id="KW-0732">Signal</keyword>
<keyword evidence="6" id="KW-0460">Magnesium</keyword>
<evidence type="ECO:0000256" key="4">
    <source>
        <dbReference type="ARBA" id="ARBA00012596"/>
    </source>
</evidence>
<dbReference type="OrthoDB" id="537395at2759"/>
<evidence type="ECO:0000256" key="7">
    <source>
        <dbReference type="ARBA" id="ARBA00047353"/>
    </source>
</evidence>
<evidence type="ECO:0000256" key="2">
    <source>
        <dbReference type="ARBA" id="ARBA00004922"/>
    </source>
</evidence>
<evidence type="ECO:0000256" key="5">
    <source>
        <dbReference type="ARBA" id="ARBA00022679"/>
    </source>
</evidence>
<comment type="caution">
    <text evidence="10">The sequence shown here is derived from an EMBL/GenBank/DDBJ whole genome shotgun (WGS) entry which is preliminary data.</text>
</comment>
<comment type="catalytic activity">
    <reaction evidence="7">
        <text>n isopentenyl diphosphate + (2E,6E)-farnesyl diphosphate = a di-trans,poly-cis-polyprenyl diphosphate + n diphosphate</text>
        <dbReference type="Rhea" id="RHEA:53008"/>
        <dbReference type="Rhea" id="RHEA-COMP:19494"/>
        <dbReference type="ChEBI" id="CHEBI:33019"/>
        <dbReference type="ChEBI" id="CHEBI:128769"/>
        <dbReference type="ChEBI" id="CHEBI:136960"/>
        <dbReference type="ChEBI" id="CHEBI:175763"/>
        <dbReference type="EC" id="2.5.1.87"/>
    </reaction>
</comment>
<feature type="compositionally biased region" description="Pro residues" evidence="8">
    <location>
        <begin position="115"/>
        <end position="124"/>
    </location>
</feature>
<feature type="compositionally biased region" description="Low complexity" evidence="8">
    <location>
        <begin position="146"/>
        <end position="161"/>
    </location>
</feature>
<gene>
    <name evidence="10" type="ORF">TSOC_010390</name>
</gene>
<protein>
    <recommendedName>
        <fullName evidence="4">ditrans,polycis-polyprenyl diphosphate synthase [(2E,6E)-farnesyldiphosphate specific]</fullName>
        <ecNumber evidence="4">2.5.1.87</ecNumber>
    </recommendedName>
</protein>
<comment type="cofactor">
    <cofactor evidence="1">
        <name>Mg(2+)</name>
        <dbReference type="ChEBI" id="CHEBI:18420"/>
    </cofactor>
</comment>
<feature type="compositionally biased region" description="Low complexity" evidence="8">
    <location>
        <begin position="104"/>
        <end position="114"/>
    </location>
</feature>
<evidence type="ECO:0000256" key="9">
    <source>
        <dbReference type="SAM" id="SignalP"/>
    </source>
</evidence>
<comment type="similarity">
    <text evidence="3">Belongs to the UPP synthase family.</text>
</comment>
<proteinExistence type="inferred from homology"/>
<feature type="signal peptide" evidence="9">
    <location>
        <begin position="1"/>
        <end position="25"/>
    </location>
</feature>
<dbReference type="PANTHER" id="PTHR21528">
    <property type="entry name" value="DEHYDRODOLICHYL DIPHOSPHATE SYNTHASE COMPLEX SUBUNIT NUS1"/>
    <property type="match status" value="1"/>
</dbReference>
<feature type="region of interest" description="Disordered" evidence="8">
    <location>
        <begin position="103"/>
        <end position="162"/>
    </location>
</feature>
<dbReference type="GO" id="GO:0005789">
    <property type="term" value="C:endoplasmic reticulum membrane"/>
    <property type="evidence" value="ECO:0007669"/>
    <property type="project" value="TreeGrafter"/>
</dbReference>
<evidence type="ECO:0000313" key="11">
    <source>
        <dbReference type="Proteomes" id="UP000236333"/>
    </source>
</evidence>
<feature type="chain" id="PRO_5014392915" description="ditrans,polycis-polyprenyl diphosphate synthase [(2E,6E)-farnesyldiphosphate specific]" evidence="9">
    <location>
        <begin position="26"/>
        <end position="286"/>
    </location>
</feature>
<sequence length="286" mass="28132">MIPRVSRALALKGALIDLLLGGTAALLPASSSAARAGPGWPPCAADAHRLAPAAAAEVSGAAAEGIRAAVKSCNQGGGTAARAANHVTPGVPAAGRAVQPVAWGAGEPGEAGAPGAPPPAPPAPQQEGGGRRQQPQEGVRRAAPDPCAAGRAGGQAASAAPCGGGGGGVVRVLVLSAEDGYDPVLQAARTGGICAACGALLPLQAAAYREGLARLREQMAALAGPAVLVQPELVLVVGPVLSLAGYPPFQVAASEILHLGRGRCLERAGVELAVAKYMRTEQRFGK</sequence>
<dbReference type="InterPro" id="IPR038887">
    <property type="entry name" value="Nus1/NgBR"/>
</dbReference>
<dbReference type="Proteomes" id="UP000236333">
    <property type="component" value="Unassembled WGS sequence"/>
</dbReference>
<keyword evidence="11" id="KW-1185">Reference proteome</keyword>
<evidence type="ECO:0000256" key="3">
    <source>
        <dbReference type="ARBA" id="ARBA00005432"/>
    </source>
</evidence>
<organism evidence="10 11">
    <name type="scientific">Tetrabaena socialis</name>
    <dbReference type="NCBI Taxonomy" id="47790"/>
    <lineage>
        <taxon>Eukaryota</taxon>
        <taxon>Viridiplantae</taxon>
        <taxon>Chlorophyta</taxon>
        <taxon>core chlorophytes</taxon>
        <taxon>Chlorophyceae</taxon>
        <taxon>CS clade</taxon>
        <taxon>Chlamydomonadales</taxon>
        <taxon>Tetrabaenaceae</taxon>
        <taxon>Tetrabaena</taxon>
    </lineage>
</organism>
<dbReference type="EMBL" id="PGGS01000489">
    <property type="protein sequence ID" value="PNH03563.1"/>
    <property type="molecule type" value="Genomic_DNA"/>
</dbReference>
<evidence type="ECO:0000256" key="6">
    <source>
        <dbReference type="ARBA" id="ARBA00022842"/>
    </source>
</evidence>